<evidence type="ECO:0000313" key="2">
    <source>
        <dbReference type="Proteomes" id="UP000076476"/>
    </source>
</evidence>
<dbReference type="EMBL" id="LWBR01000048">
    <property type="protein sequence ID" value="KZN95445.1"/>
    <property type="molecule type" value="Genomic_DNA"/>
</dbReference>
<evidence type="ECO:0000313" key="1">
    <source>
        <dbReference type="EMBL" id="KZN95445.1"/>
    </source>
</evidence>
<comment type="caution">
    <text evidence="1">The sequence shown here is derived from an EMBL/GenBank/DDBJ whole genome shotgun (WGS) entry which is preliminary data.</text>
</comment>
<name>A0A165WYM6_9BACI</name>
<organism evidence="1 2">
    <name type="scientific">Aeribacillus pallidus</name>
    <dbReference type="NCBI Taxonomy" id="33936"/>
    <lineage>
        <taxon>Bacteria</taxon>
        <taxon>Bacillati</taxon>
        <taxon>Bacillota</taxon>
        <taxon>Bacilli</taxon>
        <taxon>Bacillales</taxon>
        <taxon>Bacillaceae</taxon>
        <taxon>Aeribacillus</taxon>
    </lineage>
</organism>
<protein>
    <submittedName>
        <fullName evidence="1">Uncharacterized protein</fullName>
    </submittedName>
</protein>
<dbReference type="AlphaFoldDB" id="A0A165WYM6"/>
<dbReference type="OrthoDB" id="2940550at2"/>
<reference evidence="1 2" key="1">
    <citation type="submission" date="2016-04" db="EMBL/GenBank/DDBJ databases">
        <title>Draft genome sequence of Aeribacillus pallidus 8m3 from petroleum reservoir.</title>
        <authorList>
            <person name="Poltaraus A.B."/>
            <person name="Nazina T.N."/>
            <person name="Tourova T.P."/>
            <person name="Malakho S.M."/>
            <person name="Korshunova A.V."/>
            <person name="Sokolova D.S."/>
        </authorList>
    </citation>
    <scope>NUCLEOTIDE SEQUENCE [LARGE SCALE GENOMIC DNA]</scope>
    <source>
        <strain evidence="1 2">8m3</strain>
    </source>
</reference>
<keyword evidence="2" id="KW-1185">Reference proteome</keyword>
<dbReference type="RefSeq" id="WP_063388790.1">
    <property type="nucleotide sequence ID" value="NZ_LWBR01000048.1"/>
</dbReference>
<dbReference type="Proteomes" id="UP000076476">
    <property type="component" value="Unassembled WGS sequence"/>
</dbReference>
<proteinExistence type="predicted"/>
<gene>
    <name evidence="1" type="ORF">AZI98_13450</name>
</gene>
<sequence length="85" mass="9492">MGKAQADYDKALVEGLEYSVELPEGKKQVPYLYTEADGVYVRDLKKKKHIEVSHAILYEGWDPSMLALPNVIIKNPLISKGLTSS</sequence>
<dbReference type="STRING" id="33936.AZI98_13450"/>
<accession>A0A165WYM6</accession>